<comment type="caution">
    <text evidence="1">The sequence shown here is derived from an EMBL/GenBank/DDBJ whole genome shotgun (WGS) entry which is preliminary data.</text>
</comment>
<dbReference type="EMBL" id="MU003511">
    <property type="protein sequence ID" value="KAF2469526.1"/>
    <property type="molecule type" value="Genomic_DNA"/>
</dbReference>
<dbReference type="Proteomes" id="UP000799755">
    <property type="component" value="Unassembled WGS sequence"/>
</dbReference>
<evidence type="ECO:0000313" key="1">
    <source>
        <dbReference type="EMBL" id="KAF2469526.1"/>
    </source>
</evidence>
<name>A0ACB6QRJ5_9PLEO</name>
<evidence type="ECO:0000313" key="2">
    <source>
        <dbReference type="Proteomes" id="UP000799755"/>
    </source>
</evidence>
<protein>
    <submittedName>
        <fullName evidence="1">SpvB-domain-containing protein</fullName>
    </submittedName>
</protein>
<reference evidence="1" key="1">
    <citation type="journal article" date="2020" name="Stud. Mycol.">
        <title>101 Dothideomycetes genomes: a test case for predicting lifestyles and emergence of pathogens.</title>
        <authorList>
            <person name="Haridas S."/>
            <person name="Albert R."/>
            <person name="Binder M."/>
            <person name="Bloem J."/>
            <person name="Labutti K."/>
            <person name="Salamov A."/>
            <person name="Andreopoulos B."/>
            <person name="Baker S."/>
            <person name="Barry K."/>
            <person name="Bills G."/>
            <person name="Bluhm B."/>
            <person name="Cannon C."/>
            <person name="Castanera R."/>
            <person name="Culley D."/>
            <person name="Daum C."/>
            <person name="Ezra D."/>
            <person name="Gonzalez J."/>
            <person name="Henrissat B."/>
            <person name="Kuo A."/>
            <person name="Liang C."/>
            <person name="Lipzen A."/>
            <person name="Lutzoni F."/>
            <person name="Magnuson J."/>
            <person name="Mondo S."/>
            <person name="Nolan M."/>
            <person name="Ohm R."/>
            <person name="Pangilinan J."/>
            <person name="Park H.-J."/>
            <person name="Ramirez L."/>
            <person name="Alfaro M."/>
            <person name="Sun H."/>
            <person name="Tritt A."/>
            <person name="Yoshinaga Y."/>
            <person name="Zwiers L.-H."/>
            <person name="Turgeon B."/>
            <person name="Goodwin S."/>
            <person name="Spatafora J."/>
            <person name="Crous P."/>
            <person name="Grigoriev I."/>
        </authorList>
    </citation>
    <scope>NUCLEOTIDE SEQUENCE</scope>
    <source>
        <strain evidence="1">ATCC 200398</strain>
    </source>
</reference>
<sequence>MRGRMMDTKSHSLNYALNYLLSGVFQSSDLRTVNSNCSTSRVDESFGNSTMALINPHLRGIQGSSSLQSGLGNGMASQNSGPMLQKETQLQSFNPRLSPIPQAPSLNLPKGGGAIRGLGETLEVDTATGTASASIPIQTSPARNGAQPDLTLKYNSGNGNGPFGLGWQLDGIPSITRKTNKGLPQYNDTGTDLESDVFILDGAEDLVPVFKRDSQSAIVRNNDGNPVINESVQNGYIVRQYMPRIEGSFIRIERLMNATDITDVHWRTISPTNVVTIYGIDANSRVFDPNSAPGRTERIVTWLISESYDSTGNAKIFNYVAEDSTNVQIDKANEQNRSDISRSANRYIKSIKYGNRSANRNASDWTAISAHTLLDDTWMFAIIFDYGEHDLVNPKPDDAGHWLCRQDPFSTYRSGFEIRTYRLCRRILRFHILQELDSSPTLVSSTNLTYMDNPVATYMSSVIHTGYVLDGTKKPTIQKSLPPLTFSYSTFPSDEQLAQLTAKDVNQESLENLPCGLDDFSYEFVDLYGEGLAGILSEEASAWYYKENLSANNKSPSSSSSNSGPVTPKLGPIRILPTRPSISAHQLSHFGDITGSGTLDLISNNAACWGYYEKEENDEWSSFNQFASFPTFAPDTTGFKLLDLTGDGLIDILLCADKVFYWYPSLGKFGYGPGSAVTQPNDENKGPIWIFSDTEATVYLADMTGDGLSDLVRIKQTGGVCYWPNLGYGRFGPIVQMDNPPFDSPDIFNEARIQLADIDGSGTADIVYMGKNGAVLFVNQSGNSFSDGKQLGSDLPIDQFTKVSTIDLLGNGTTCLVCSSSLPSAASASMKYVDPMEGRKPHLLTGMNNNLGVETRISYSPSTKFFLDDKEQGIHWVTRLPFPVQCVEKQEIFDHVSGNRFTKRFRYSHGFFDGVEREFRGFARVDTWDAEDFKITESDTGANLDPTWEVPPVMVKTWYHTGAYLGNQPLEDLLASEYYGAATNNSSVHSAPLFRSLRSNTILSPDLLKADELREAYRAMKGQMLRQETYADDKSAFAAVPYSIEESSITIEAIQEVRDAHLHSIFMSYARENVKYSIDRKPDDPRIAHTMTLEVNKWGRQTKSLSIAYGRKLGKSTLGGVDKEKQEKTLFSYFETDYTNDISTADDYRLGVQFESRQYELTGFAKPVTALVFAFDDFAQNNFSPISSLATVPFEQNVTPTTKRLVARNRVVFRSDDLSRLLAPGALQPLAIPGLSHQQCLTPGLLAIFQRTLPNQPVENLLPDPKNTLGGVGNSQGGYVDLNSDGNWWKMSGRGYFHLDPNANAAAELSEARTHFFRPRRFVDAFGNNSFVNYDDYSLMVTATEDALQNTTSAVIDYRILGPTTLTDQNGNQSSVAVDALGVVTGTAIMGKPGENIGDDLNGFNSYPTQSDCDSFFSNPRGPAALSLLGNATSRVVYDVNRYYRDPSKAQPAYAAVISRETHVSDLTPGQKTRIRVSISFSDGFSRTIQVKSGADAGPVSEGRPAVSDRWVTSGWSIFNNKGAVVRTFEPFFDEGNDFKAETMVGVSSITMYDPVGRKVALLAPNHSLHKVIFAPWSTISHDFNDTILISDPSQDADVGQYFAKLPQAEFLPSWYNSRINGQRGADEQNAAMKAALHSNTPSTSDYDALGRTILVVSDNGSDGLIQTRSTYDIQGNMLEVYDDKERLVSQMDFSMCGSCIHVASMDAAERWTLVDASDRNILAWTSRGGHYRTKYDALRRPVAFFWSGDGGRELLVQNTTYGESQSNGAAHNLRGKVMEIKDQAGIVSMPNYDWKGNNLQTIRQFAKEYKARLDWSSDVTLIEDLPSSTSGTYDAYNRPVLTTSADGSITLQKYDERGFVIQILVNLKGKGTTDQSSWQAYVKNVDRDAKGQMKHIDYGNGVSTVRSYDPGTFRLQRLQTSRPSASSGKDALQDLQYTYDPVGNVSHIRDNAIQTVYFRNGIVDPSNDYTYDAVYRLIRAAGREHLGTGNSPVSPSAFDTNTTRLASPADGNAMAAYIEEYKYDTVGNVLQIKHSGSVAAKPGWTKSFSYGETSQIPGQSSINNRLSSTNSGGATDSYRYEGPAGVMGGMTSMPQTSMMTWDFLDQLSSSSRQITSNGGTSETTFYVYDSSGVRVRKITERQAAAGQPPTMLKERRYLGPAEVFRKYAGDGTTVTLERETLSVPGVSGRAALVESRTVGETDKGPALLIRYQLDNLVGSAVLELDDQAQILSYEEYFPFGSTSCQTISSNVEVPKRYRFTGKERDEESGLYYHGSRYYAPWINRWTSCDPAGFVDGLNLYVYARNQPTILTDPSGQESRKKKHDARTLHQKKGTKAKPSKDAGSGHAAPQKPPSNRSPSKPDGGPGTAGAAPLPASPPPPLGDQVPKEAILQWKRRREEEARRNKRDDKPGEYDPVSGTYEFNASNPLFKEFEKEMSNVRERPNAPVTDRDMRQDVLTAEHDEMVNKGINIALKYARAQLEVENGPRNSSKADILLAAAHSYVIPLRNRPNNPASQDRVQRDIDHYFMGRLHEDIFGQFGTFVYDVVKQTGIPSGESSNLASPWGGRHWTAEGRQDFESEGGFEGQKVIGDPGSVSHQPYLKELEEVKRNEALFRIVEHRWFD</sequence>
<keyword evidence="2" id="KW-1185">Reference proteome</keyword>
<gene>
    <name evidence="1" type="ORF">BDR25DRAFT_45971</name>
</gene>
<organism evidence="1 2">
    <name type="scientific">Lindgomyces ingoldianus</name>
    <dbReference type="NCBI Taxonomy" id="673940"/>
    <lineage>
        <taxon>Eukaryota</taxon>
        <taxon>Fungi</taxon>
        <taxon>Dikarya</taxon>
        <taxon>Ascomycota</taxon>
        <taxon>Pezizomycotina</taxon>
        <taxon>Dothideomycetes</taxon>
        <taxon>Pleosporomycetidae</taxon>
        <taxon>Pleosporales</taxon>
        <taxon>Lindgomycetaceae</taxon>
        <taxon>Lindgomyces</taxon>
    </lineage>
</organism>
<accession>A0ACB6QRJ5</accession>
<proteinExistence type="predicted"/>